<dbReference type="PANTHER" id="PTHR34223:SF88">
    <property type="entry name" value="OS11G0200950 PROTEIN"/>
    <property type="match status" value="1"/>
</dbReference>
<protein>
    <submittedName>
        <fullName evidence="1">Uncharacterized protein</fullName>
    </submittedName>
</protein>
<dbReference type="EMBL" id="GBRH01259136">
    <property type="protein sequence ID" value="JAD38759.1"/>
    <property type="molecule type" value="Transcribed_RNA"/>
</dbReference>
<dbReference type="PANTHER" id="PTHR34223">
    <property type="entry name" value="OS11G0201299 PROTEIN"/>
    <property type="match status" value="1"/>
</dbReference>
<organism evidence="1">
    <name type="scientific">Arundo donax</name>
    <name type="common">Giant reed</name>
    <name type="synonym">Donax arundinaceus</name>
    <dbReference type="NCBI Taxonomy" id="35708"/>
    <lineage>
        <taxon>Eukaryota</taxon>
        <taxon>Viridiplantae</taxon>
        <taxon>Streptophyta</taxon>
        <taxon>Embryophyta</taxon>
        <taxon>Tracheophyta</taxon>
        <taxon>Spermatophyta</taxon>
        <taxon>Magnoliopsida</taxon>
        <taxon>Liliopsida</taxon>
        <taxon>Poales</taxon>
        <taxon>Poaceae</taxon>
        <taxon>PACMAD clade</taxon>
        <taxon>Arundinoideae</taxon>
        <taxon>Arundineae</taxon>
        <taxon>Arundo</taxon>
    </lineage>
</organism>
<dbReference type="InterPro" id="IPR053197">
    <property type="entry name" value="F-box_SCFL_complex_component"/>
</dbReference>
<name>A0A0A8ZH77_ARUDO</name>
<evidence type="ECO:0000313" key="1">
    <source>
        <dbReference type="EMBL" id="JAD38759.1"/>
    </source>
</evidence>
<dbReference type="AlphaFoldDB" id="A0A0A8ZH77"/>
<proteinExistence type="predicted"/>
<accession>A0A0A8ZH77</accession>
<reference evidence="1" key="2">
    <citation type="journal article" date="2015" name="Data Brief">
        <title>Shoot transcriptome of the giant reed, Arundo donax.</title>
        <authorList>
            <person name="Barrero R.A."/>
            <person name="Guerrero F.D."/>
            <person name="Moolhuijzen P."/>
            <person name="Goolsby J.A."/>
            <person name="Tidwell J."/>
            <person name="Bellgard S.E."/>
            <person name="Bellgard M.I."/>
        </authorList>
    </citation>
    <scope>NUCLEOTIDE SEQUENCE</scope>
    <source>
        <tissue evidence="1">Shoot tissue taken approximately 20 cm above the soil surface</tissue>
    </source>
</reference>
<sequence length="113" mass="12893">MTTNLGALICFLQHSPVLEKLILQFPEIHENLLEEMGSSYDMKKQPLVLKDLTVEVKCHEVDERIRKILEVLCSYGLPHEKIKIEPLPTLIGSIFEDTWASGSFSFEQCSDSE</sequence>
<reference evidence="1" key="1">
    <citation type="submission" date="2014-09" db="EMBL/GenBank/DDBJ databases">
        <authorList>
            <person name="Magalhaes I.L.F."/>
            <person name="Oliveira U."/>
            <person name="Santos F.R."/>
            <person name="Vidigal T.H.D.A."/>
            <person name="Brescovit A.D."/>
            <person name="Santos A.J."/>
        </authorList>
    </citation>
    <scope>NUCLEOTIDE SEQUENCE</scope>
    <source>
        <tissue evidence="1">Shoot tissue taken approximately 20 cm above the soil surface</tissue>
    </source>
</reference>